<keyword evidence="11" id="KW-0539">Nucleus</keyword>
<dbReference type="EC" id="3.2.1.-" evidence="18"/>
<feature type="domain" description="CCR4-NOT transcription complex subunit 1" evidence="22">
    <location>
        <begin position="1644"/>
        <end position="1784"/>
    </location>
</feature>
<feature type="chain" id="PRO_5026294922" description="alpha-1,2-Mannosidase" evidence="20">
    <location>
        <begin position="18"/>
        <end position="2601"/>
    </location>
</feature>
<dbReference type="SUPFAM" id="SSF48225">
    <property type="entry name" value="Seven-hairpin glycosidases"/>
    <property type="match status" value="1"/>
</dbReference>
<dbReference type="Gene3D" id="1.25.40.840">
    <property type="entry name" value="CCR4-NOT transcription complex subunit 1 TTP binding domain"/>
    <property type="match status" value="1"/>
</dbReference>
<evidence type="ECO:0000256" key="1">
    <source>
        <dbReference type="ARBA" id="ARBA00001913"/>
    </source>
</evidence>
<dbReference type="GO" id="GO:0036503">
    <property type="term" value="P:ERAD pathway"/>
    <property type="evidence" value="ECO:0007669"/>
    <property type="project" value="UniProtKB-ARBA"/>
</dbReference>
<dbReference type="GO" id="GO:0030015">
    <property type="term" value="C:CCR4-NOT core complex"/>
    <property type="evidence" value="ECO:0007669"/>
    <property type="project" value="InterPro"/>
</dbReference>
<organism evidence="27 28">
    <name type="scientific">Peltaster fructicola</name>
    <dbReference type="NCBI Taxonomy" id="286661"/>
    <lineage>
        <taxon>Eukaryota</taxon>
        <taxon>Fungi</taxon>
        <taxon>Dikarya</taxon>
        <taxon>Ascomycota</taxon>
        <taxon>Pezizomycotina</taxon>
        <taxon>Dothideomycetes</taxon>
        <taxon>Dothideomycetes incertae sedis</taxon>
        <taxon>Peltaster</taxon>
    </lineage>
</organism>
<evidence type="ECO:0000256" key="3">
    <source>
        <dbReference type="ARBA" id="ARBA00004922"/>
    </source>
</evidence>
<feature type="domain" description="CCR4-Not complex component Not1 C-terminal" evidence="21">
    <location>
        <begin position="2246"/>
        <end position="2597"/>
    </location>
</feature>
<dbReference type="InterPro" id="IPR032194">
    <property type="entry name" value="CNOT1_HEAT"/>
</dbReference>
<keyword evidence="5" id="KW-0678">Repressor</keyword>
<keyword evidence="10" id="KW-0325">Glycoprotein</keyword>
<evidence type="ECO:0000259" key="25">
    <source>
        <dbReference type="Pfam" id="PF16418"/>
    </source>
</evidence>
<gene>
    <name evidence="27" type="ORF">AMS68_000598</name>
</gene>
<keyword evidence="9" id="KW-0804">Transcription</keyword>
<comment type="cofactor">
    <cofactor evidence="1">
        <name>Ca(2+)</name>
        <dbReference type="ChEBI" id="CHEBI:29108"/>
    </cofactor>
</comment>
<dbReference type="GO" id="GO:0060090">
    <property type="term" value="F:molecular adaptor activity"/>
    <property type="evidence" value="ECO:0007669"/>
    <property type="project" value="TreeGrafter"/>
</dbReference>
<dbReference type="PANTHER" id="PTHR13162:SF8">
    <property type="entry name" value="CCR4-NOT TRANSCRIPTION COMPLEX SUBUNIT 1"/>
    <property type="match status" value="1"/>
</dbReference>
<dbReference type="InterPro" id="IPR024557">
    <property type="entry name" value="CNOT1_dom_4"/>
</dbReference>
<feature type="domain" description="CCR4-NOT transcription complex subunit 1 CAF1-binding" evidence="23">
    <location>
        <begin position="1361"/>
        <end position="1582"/>
    </location>
</feature>
<proteinExistence type="inferred from homology"/>
<dbReference type="GO" id="GO:0005975">
    <property type="term" value="P:carbohydrate metabolic process"/>
    <property type="evidence" value="ECO:0007669"/>
    <property type="project" value="InterPro"/>
</dbReference>
<dbReference type="InterPro" id="IPR038535">
    <property type="entry name" value="CNOT1_TTP_bind_sf"/>
</dbReference>
<evidence type="ECO:0000256" key="20">
    <source>
        <dbReference type="SAM" id="SignalP"/>
    </source>
</evidence>
<dbReference type="GO" id="GO:0017148">
    <property type="term" value="P:negative regulation of translation"/>
    <property type="evidence" value="ECO:0007669"/>
    <property type="project" value="InterPro"/>
</dbReference>
<dbReference type="Pfam" id="PF04054">
    <property type="entry name" value="Not1"/>
    <property type="match status" value="1"/>
</dbReference>
<evidence type="ECO:0000256" key="15">
    <source>
        <dbReference type="ARBA" id="ARBA00059181"/>
    </source>
</evidence>
<evidence type="ECO:0000259" key="22">
    <source>
        <dbReference type="Pfam" id="PF12842"/>
    </source>
</evidence>
<evidence type="ECO:0000256" key="18">
    <source>
        <dbReference type="RuleBase" id="RU361193"/>
    </source>
</evidence>
<dbReference type="GO" id="GO:0000932">
    <property type="term" value="C:P-body"/>
    <property type="evidence" value="ECO:0007669"/>
    <property type="project" value="TreeGrafter"/>
</dbReference>
<evidence type="ECO:0000256" key="5">
    <source>
        <dbReference type="ARBA" id="ARBA00022491"/>
    </source>
</evidence>
<keyword evidence="28" id="KW-1185">Reference proteome</keyword>
<sequence length="2601" mass="290844">MHSLLFTLSILPLITSATPLPDHKPNVRPRQGYGGGYGGESQQEARQRAAAVQQVFQTAWDGYYKYAFPNDELLPETDTYGNSRNGWGASAIDAFSTAIIMQNKGVVDEILGHIPNINWTVSYEDESVSLFETTIRYIGGLLSGFDLLSGPSHELCDDTEKLSGILQQAVNLANNLSFAFETSTGIPYNNLFVSNRSNDGSTTNGLATIGSLVLEWTHLADLTGNATYAALTQKAESYLLDPQPASAEPFPGLVGTNVNISNGMFIDASGGWNGGDDSFYEYLIKMYVYDQSRFASYKDRWILAADSSMQYLASHPTTRPDLTFLAAFTGEELVTSSGHLACFDGGNFILGGLVLNEQKYVDFGLSLVAACEDTYNSTLTGIGPESFAWNPSNTTTLTATQQAFYDKAGFYITSSQYILRPEVLESFYYAYRATGDRKYQDWSWNGFQAIANTTRVGSGYSEISDVNAPGGGSFLNFQDSFFFAEVLKYSYLIHSSDADAGGSSGQLTSLVITQLNILLSTIKDDGDLAKWQTQVEKIQKLVDENGMEVFAQYFRRLLTSSANIVFTPQGRAPPENAASGNYQLLVKEVQKLLEDSAQAYKIADALSSGEGDLYRDFDLSTFVAHLIVHPIARIALLLALRNSPKADLRSKADVLLNNSFQSFLTSLSQPGDGPDIPPTVLASILDSLIQDPPRNWSEDQRVNLFYAVRVRYTRLNSRIPVVIEATMCLHDILNSPEGRLARHVQKIGPKGTSSLEACKEMLSTVETRDISYSQIGNAILYAAIAKNGVEFDLSIFVEAVRQHRAGPGIDWTDVVTVFDKEGLRVTKKHFLSLYNALVPLAREHASFDVQTLWGGSWQYQETQLSFVVAFLSTTAAELDVTRIPRLRPAFTQEDFSTASDEVKAFAAQAVKHPLVSADATETLFTMIFRSQDTYVHAQNLDIPDTLINPNMTIFIVAASAVPKPWAALQEQALKQLFFPFLLKHHDDYDFVMHALWRNDKSWVAARMVEFVAQDAMLLVPIFEHAQEHGWLDLLLTIQSSFVVDLATYAHGQEACDLEQWAQGHVEMMGPAPFARALADFLQQKMEDEVAVQREHAVAKTVPLAVRTVYKLLTMIEDSLPDQELSALQRQCLQVYPRLINYGEDEKRDAVIEANARQSHSLPDDAGSQMEEQYKKMYGGGVDANDIINDLKRLKTSEVPADQDLFAAMIHGLFDEYNCFGEYPNEALATTAVLFGGLVKYDVLTGPSAQVALYMVFEAVMAYGPEDSMWKFGMQALLHFTDRLKDWPHLAERILQIPSLRGTQVIPTAEKVLKELQHEDPTMNGDLNGLTHGGIDDEFPADSPTPPFSCIHIDPPLHSEIYEQPNEETSDKVIFVLNNMSKRNFEEKFKELQSALETRHHQWFAHYLVEELAKSQPNFQALYLQLLEHLNQKVLWAEILRETYISCAKMLNAQSTLDSTQERTSLKNLAAWLGSLTLARNQPVLHRNISFKDLLLEAHDTQRLIVAIPFTCKVLIQAANSKVFRPPNPWLMELLGFLSELYHFMELKLNLKFEIEVLCKDLHIDINKIEPLDVIRSRPMLHENNLLQQYLPDSSGDGFGDMHLMGLAKRASGERFSPDAVIQALPDLGNLLQIPQAAGNVTQLQLRTIFINAAQQAIYEIIAPVVERSVTIAAISTAELIQKDFATESDVDKMRNAAHTMVRALSGSLALVTCKEPLRMSTTNNIRILAARNLSDQLPEGQILMFVNDNIETVCNLVERAAEEHSIREADAQLARALELRKQHNEERPNEAFNNPPINRWAQLIPEPYRQEIGGLNRQQLTLYEDFGRQARMPPTATGVGQMSQDASRQLPDVLNDSYLPSLPTPAEAPALPRIPEQQRMRNVPTPGQVNGYADPANIGQTIRNLLESLQMACRDAPEDRITEISESAPVRRYFEELINRVDTSVQKDTLALAAGQETLLRAFSEAQKRLEVEVLIRLVEQLCRMSNTAQRNLTHWLATFDNPQMFNCPVVVALLNEHLLQLEQIDIAVAKALKDRSTGVLGFLKDLTNELVLRDSQIAVFRADFALTYDALSQWVAEDCPNLGREILQRLQFPADHVNGMPSPPESTKQDQLEYIFEEWLRLQQKNLPARAEVAFVQQLFKQHIVSTQDESAVFIRTCLNMCVTAAERAAATPYITVEASHFTIDAFAKLIAQLFVHNMAQQGSKASTSLQSILVVVVLVFNEQYHKLRERFPGRVYFRFFSTLLYDIHNLRERFGEEMHTALLHVFAELLLCLQPKFFEGFCFCWLTLLTHRLFLPNLLRGSGRSNGGWEAALGCFDALFIFFAQATRQADVNANVREFYQGVGRIMTMLHRDFPEFLIENHARLNGYIPDEMAQLHNVVNSVASHAVLAEQPDPFERGLKINRLDQTRQQPAVFADLGKMLTDAGIMITVSSALGGEISSDKVDTILAALQQPDGSPDFALSNYLILYLGVKATSASSVYTAAGPEARLIDRLLQDSGSAVRYGILSAMTSQLRYVNAHTHYFSTALTHTFSISSEEIQQQIITIFVKRLAVPRPHPWGLIISVLEIIKNSTSDLWSLPWVKTQPQVENILLTIAQYQ</sequence>
<evidence type="ECO:0000256" key="2">
    <source>
        <dbReference type="ARBA" id="ARBA00004123"/>
    </source>
</evidence>
<feature type="domain" description="CCR4-NOT transcription complex subunit 1 TTP binding" evidence="24">
    <location>
        <begin position="1151"/>
        <end position="1304"/>
    </location>
</feature>
<dbReference type="InterPro" id="IPR032193">
    <property type="entry name" value="CNOT1_TTP_bind"/>
</dbReference>
<feature type="active site" description="Proton donor" evidence="16">
    <location>
        <position position="385"/>
    </location>
</feature>
<evidence type="ECO:0000256" key="9">
    <source>
        <dbReference type="ARBA" id="ARBA00023163"/>
    </source>
</evidence>
<evidence type="ECO:0000259" key="24">
    <source>
        <dbReference type="Pfam" id="PF16417"/>
    </source>
</evidence>
<evidence type="ECO:0000256" key="19">
    <source>
        <dbReference type="SAM" id="MobiDB-lite"/>
    </source>
</evidence>
<dbReference type="InterPro" id="IPR032191">
    <property type="entry name" value="CNOT1_CAF1_bind"/>
</dbReference>
<dbReference type="Gene3D" id="1.25.40.800">
    <property type="match status" value="1"/>
</dbReference>
<keyword evidence="8" id="KW-0805">Transcription regulation</keyword>
<accession>A0A6H0XKC1</accession>
<evidence type="ECO:0000259" key="21">
    <source>
        <dbReference type="Pfam" id="PF04054"/>
    </source>
</evidence>
<dbReference type="FunFam" id="1.25.40.180:FF:000012">
    <property type="entry name" value="Ccr4-Not transcription complex subunit"/>
    <property type="match status" value="1"/>
</dbReference>
<keyword evidence="12 18" id="KW-0326">Glycosidase</keyword>
<feature type="region of interest" description="Disordered" evidence="19">
    <location>
        <begin position="20"/>
        <end position="44"/>
    </location>
</feature>
<dbReference type="Pfam" id="PF16417">
    <property type="entry name" value="CNOT1_TTP_bind"/>
    <property type="match status" value="1"/>
</dbReference>
<evidence type="ECO:0000256" key="13">
    <source>
        <dbReference type="ARBA" id="ARBA00047669"/>
    </source>
</evidence>
<dbReference type="FunFam" id="1.50.10.10:FF:000047">
    <property type="entry name" value="Mannosyl-oligosaccharide alpha-1,2-mannosidase"/>
    <property type="match status" value="1"/>
</dbReference>
<dbReference type="InterPro" id="IPR007196">
    <property type="entry name" value="CCR4-Not_Not1_C"/>
</dbReference>
<name>A0A6H0XKC1_9PEZI</name>
<feature type="domain" description="CCR4-NOT transcription complex subunit 1-like NOT1 connector" evidence="26">
    <location>
        <begin position="1968"/>
        <end position="2077"/>
    </location>
</feature>
<comment type="catalytic activity">
    <reaction evidence="13">
        <text>N(4)-(alpha-D-Man-(1-&gt;2)-alpha-D-Man-(1-&gt;2)-alpha-D-Man-(1-&gt;3)-[alpha-D-Man-(1-&gt;3)-[alpha-D-Man-(1-&gt;2)-alpha-D-Man-(1-&gt;6)]-alpha-D-Man-(1-&gt;6)]-beta-D-Man-(1-&gt;4)-beta-D-GlcNAc-(1-&gt;4)-beta-D-GlcNAc)-L-asparaginyl-[protein] (N-glucan mannose isomer 8A1,2,3B1,3) + 3 H2O = N(4)-(alpha-D-Man-(1-&gt;3)-[alpha-D-Man-(1-&gt;3)-[alpha-D-Man-(1-&gt;6)]-alpha-D-Man-(1-&gt;6)]-beta-D-Man-(1-&gt;4)-beta-D-GlcNAc-(1-&gt;4)-beta-D-GlcNAc)-L-asparaginyl-[protein] (N-glucan mannose isomer 5A1,2) + 3 beta-D-mannose</text>
        <dbReference type="Rhea" id="RHEA:56028"/>
        <dbReference type="Rhea" id="RHEA-COMP:14358"/>
        <dbReference type="Rhea" id="RHEA-COMP:14367"/>
        <dbReference type="ChEBI" id="CHEBI:15377"/>
        <dbReference type="ChEBI" id="CHEBI:28563"/>
        <dbReference type="ChEBI" id="CHEBI:59087"/>
        <dbReference type="ChEBI" id="CHEBI:60628"/>
        <dbReference type="EC" id="3.2.1.113"/>
    </reaction>
</comment>
<evidence type="ECO:0000256" key="8">
    <source>
        <dbReference type="ARBA" id="ARBA00023015"/>
    </source>
</evidence>
<dbReference type="Pfam" id="PF01532">
    <property type="entry name" value="Glyco_hydro_47"/>
    <property type="match status" value="1"/>
</dbReference>
<dbReference type="GO" id="GO:0004571">
    <property type="term" value="F:mannosyl-oligosaccharide 1,2-alpha-mannosidase activity"/>
    <property type="evidence" value="ECO:0007669"/>
    <property type="project" value="UniProtKB-EC"/>
</dbReference>
<keyword evidence="7 18" id="KW-0378">Hydrolase</keyword>
<dbReference type="InterPro" id="IPR012341">
    <property type="entry name" value="6hp_glycosidase-like_sf"/>
</dbReference>
<dbReference type="OrthoDB" id="1933107at2759"/>
<comment type="catalytic activity">
    <reaction evidence="14">
        <text>N(4)-(alpha-D-Man-(1-&gt;2)-alpha-D-Man-(1-&gt;2)-alpha-D-Man-(1-&gt;3)-[alpha-D-Man-(1-&gt;2)-alpha-D-Man-(1-&gt;3)-[alpha-D-Man-(1-&gt;2)-alpha-D-Man-(1-&gt;6)]-alpha-D-Man-(1-&gt;6)]-beta-D-Man-(1-&gt;4)-beta-D-GlcNAc-(1-&gt;4)-beta-D-GlcNAc)-L-asparaginyl-[protein] (N-glucan mannose isomer 9A1,2,3B1,2,3) + 4 H2O = N(4)-(alpha-D-Man-(1-&gt;3)-[alpha-D-Man-(1-&gt;3)-[alpha-D-Man-(1-&gt;6)]-alpha-D-Man-(1-&gt;6)]-beta-D-Man-(1-&gt;4)-beta-D-GlcNAc-(1-&gt;4)-beta-D-GlcNAc)-L-asparaginyl-[protein] (N-glucan mannose isomer 5A1,2) + 4 beta-D-mannose</text>
        <dbReference type="Rhea" id="RHEA:56008"/>
        <dbReference type="Rhea" id="RHEA-COMP:14356"/>
        <dbReference type="Rhea" id="RHEA-COMP:14367"/>
        <dbReference type="ChEBI" id="CHEBI:15377"/>
        <dbReference type="ChEBI" id="CHEBI:28563"/>
        <dbReference type="ChEBI" id="CHEBI:59087"/>
        <dbReference type="ChEBI" id="CHEBI:139493"/>
        <dbReference type="EC" id="3.2.1.113"/>
    </reaction>
</comment>
<keyword evidence="6 20" id="KW-0732">Signal</keyword>
<dbReference type="GO" id="GO:0005509">
    <property type="term" value="F:calcium ion binding"/>
    <property type="evidence" value="ECO:0007669"/>
    <property type="project" value="InterPro"/>
</dbReference>
<dbReference type="Gene3D" id="1.25.40.180">
    <property type="match status" value="1"/>
</dbReference>
<evidence type="ECO:0000256" key="10">
    <source>
        <dbReference type="ARBA" id="ARBA00023180"/>
    </source>
</evidence>
<evidence type="ECO:0000256" key="17">
    <source>
        <dbReference type="PIRSR" id="PIRSR601382-3"/>
    </source>
</evidence>
<dbReference type="EMBL" id="CP051139">
    <property type="protein sequence ID" value="QIW95080.1"/>
    <property type="molecule type" value="Genomic_DNA"/>
</dbReference>
<evidence type="ECO:0000256" key="7">
    <source>
        <dbReference type="ARBA" id="ARBA00022801"/>
    </source>
</evidence>
<dbReference type="Proteomes" id="UP000503462">
    <property type="component" value="Chromosome 1"/>
</dbReference>
<dbReference type="Pfam" id="PF12842">
    <property type="entry name" value="DUF3819"/>
    <property type="match status" value="1"/>
</dbReference>
<dbReference type="InterPro" id="IPR036026">
    <property type="entry name" value="Seven-hairpin_glycosidases"/>
</dbReference>
<evidence type="ECO:0000313" key="27">
    <source>
        <dbReference type="EMBL" id="QIW95080.1"/>
    </source>
</evidence>
<keyword evidence="17" id="KW-1015">Disulfide bond</keyword>
<dbReference type="Pfam" id="PF25097">
    <property type="entry name" value="ARM_Cnot1"/>
    <property type="match status" value="1"/>
</dbReference>
<dbReference type="PANTHER" id="PTHR13162">
    <property type="entry name" value="CCR4-NOT TRANSCRIPTION COMPLEX"/>
    <property type="match status" value="1"/>
</dbReference>
<comment type="subcellular location">
    <subcellularLocation>
        <location evidence="2">Nucleus</location>
    </subcellularLocation>
</comment>
<comment type="pathway">
    <text evidence="3">Protein modification; protein glycosylation.</text>
</comment>
<feature type="active site" evidence="16">
    <location>
        <position position="277"/>
    </location>
</feature>
<protein>
    <recommendedName>
        <fullName evidence="18">alpha-1,2-Mannosidase</fullName>
        <ecNumber evidence="18">3.2.1.-</ecNumber>
    </recommendedName>
</protein>
<feature type="signal peptide" evidence="20">
    <location>
        <begin position="1"/>
        <end position="17"/>
    </location>
</feature>
<evidence type="ECO:0000256" key="6">
    <source>
        <dbReference type="ARBA" id="ARBA00022729"/>
    </source>
</evidence>
<dbReference type="GO" id="GO:0000289">
    <property type="term" value="P:nuclear-transcribed mRNA poly(A) tail shortening"/>
    <property type="evidence" value="ECO:0007669"/>
    <property type="project" value="UniProtKB-ARBA"/>
</dbReference>
<dbReference type="Pfam" id="PF16415">
    <property type="entry name" value="CNOT1_CAF1_bind"/>
    <property type="match status" value="1"/>
</dbReference>
<feature type="active site" evidence="16">
    <location>
        <position position="422"/>
    </location>
</feature>
<evidence type="ECO:0000313" key="28">
    <source>
        <dbReference type="Proteomes" id="UP000503462"/>
    </source>
</evidence>
<evidence type="ECO:0000256" key="16">
    <source>
        <dbReference type="PIRSR" id="PIRSR601382-1"/>
    </source>
</evidence>
<dbReference type="InterPro" id="IPR055454">
    <property type="entry name" value="CNOT1-like_NOT1_connector"/>
</dbReference>
<evidence type="ECO:0000256" key="12">
    <source>
        <dbReference type="ARBA" id="ARBA00023295"/>
    </source>
</evidence>
<evidence type="ECO:0000256" key="11">
    <source>
        <dbReference type="ARBA" id="ARBA00023242"/>
    </source>
</evidence>
<evidence type="ECO:0000259" key="26">
    <source>
        <dbReference type="Pfam" id="PF25097"/>
    </source>
</evidence>
<evidence type="ECO:0000256" key="4">
    <source>
        <dbReference type="ARBA" id="ARBA00007658"/>
    </source>
</evidence>
<comment type="similarity">
    <text evidence="4 18">Belongs to the glycosyl hydrolase 47 family.</text>
</comment>
<dbReference type="Gene3D" id="1.50.10.10">
    <property type="match status" value="1"/>
</dbReference>
<comment type="function">
    <text evidence="15">Acts as a component of the CCR4-NOT core complex, which in the nucleus seems to be a general transcription factor, and in the cytoplasm the major mRNA deadenylase involved in mRNA turnover. The NOT protein subcomplex negatively regulates the basal and activated transcription of many genes. Preferentially affects TC-type TATA element-dependent transcription. Could directly or indirectly inhibit component(s) of the general transcription machinery.</text>
</comment>
<dbReference type="CDD" id="cd20710">
    <property type="entry name" value="NOT1_connector"/>
    <property type="match status" value="1"/>
</dbReference>
<feature type="active site" description="Proton donor" evidence="16">
    <location>
        <position position="132"/>
    </location>
</feature>
<dbReference type="Gene3D" id="1.25.40.790">
    <property type="match status" value="1"/>
</dbReference>
<feature type="domain" description="CCR4-NOT transcription complex subunit 1 HEAT repeat" evidence="25">
    <location>
        <begin position="971"/>
        <end position="1115"/>
    </location>
</feature>
<dbReference type="PRINTS" id="PR00747">
    <property type="entry name" value="GLYHDRLASE47"/>
</dbReference>
<evidence type="ECO:0000256" key="14">
    <source>
        <dbReference type="ARBA" id="ARBA00048605"/>
    </source>
</evidence>
<dbReference type="InterPro" id="IPR001382">
    <property type="entry name" value="Glyco_hydro_47"/>
</dbReference>
<evidence type="ECO:0000259" key="23">
    <source>
        <dbReference type="Pfam" id="PF16415"/>
    </source>
</evidence>
<dbReference type="UniPathway" id="UPA00378"/>
<dbReference type="GO" id="GO:0005634">
    <property type="term" value="C:nucleus"/>
    <property type="evidence" value="ECO:0007669"/>
    <property type="project" value="UniProtKB-SubCell"/>
</dbReference>
<feature type="region of interest" description="Disordered" evidence="19">
    <location>
        <begin position="1854"/>
        <end position="1875"/>
    </location>
</feature>
<feature type="disulfide bond" evidence="17">
    <location>
        <begin position="342"/>
        <end position="371"/>
    </location>
</feature>
<reference evidence="27 28" key="1">
    <citation type="journal article" date="2016" name="Sci. Rep.">
        <title>Peltaster fructicola genome reveals evolution from an invasive phytopathogen to an ectophytic parasite.</title>
        <authorList>
            <person name="Xu C."/>
            <person name="Chen H."/>
            <person name="Gleason M.L."/>
            <person name="Xu J.R."/>
            <person name="Liu H."/>
            <person name="Zhang R."/>
            <person name="Sun G."/>
        </authorList>
    </citation>
    <scope>NUCLEOTIDE SEQUENCE [LARGE SCALE GENOMIC DNA]</scope>
    <source>
        <strain evidence="27 28">LNHT1506</strain>
    </source>
</reference>
<dbReference type="InterPro" id="IPR040398">
    <property type="entry name" value="Not1"/>
</dbReference>
<dbReference type="Pfam" id="PF16418">
    <property type="entry name" value="CNOT1_HEAT"/>
    <property type="match status" value="1"/>
</dbReference>
<dbReference type="GO" id="GO:0016020">
    <property type="term" value="C:membrane"/>
    <property type="evidence" value="ECO:0007669"/>
    <property type="project" value="InterPro"/>
</dbReference>